<evidence type="ECO:0000313" key="2">
    <source>
        <dbReference type="EMBL" id="KAK2961170.1"/>
    </source>
</evidence>
<dbReference type="Proteomes" id="UP001281761">
    <property type="component" value="Unassembled WGS sequence"/>
</dbReference>
<feature type="domain" description="Serpin" evidence="1">
    <location>
        <begin position="2"/>
        <end position="82"/>
    </location>
</feature>
<gene>
    <name evidence="2" type="ORF">BLNAU_3938</name>
</gene>
<dbReference type="InterPro" id="IPR042185">
    <property type="entry name" value="Serpin_sf_2"/>
</dbReference>
<keyword evidence="3" id="KW-1185">Reference proteome</keyword>
<evidence type="ECO:0000313" key="3">
    <source>
        <dbReference type="Proteomes" id="UP001281761"/>
    </source>
</evidence>
<dbReference type="EMBL" id="JARBJD010000018">
    <property type="protein sequence ID" value="KAK2961170.1"/>
    <property type="molecule type" value="Genomic_DNA"/>
</dbReference>
<name>A0ABQ9YBS0_9EUKA</name>
<comment type="caution">
    <text evidence="2">The sequence shown here is derived from an EMBL/GenBank/DDBJ whole genome shotgun (WGS) entry which is preliminary data.</text>
</comment>
<organism evidence="2 3">
    <name type="scientific">Blattamonas nauphoetae</name>
    <dbReference type="NCBI Taxonomy" id="2049346"/>
    <lineage>
        <taxon>Eukaryota</taxon>
        <taxon>Metamonada</taxon>
        <taxon>Preaxostyla</taxon>
        <taxon>Oxymonadida</taxon>
        <taxon>Blattamonas</taxon>
    </lineage>
</organism>
<dbReference type="Gene3D" id="3.30.497.10">
    <property type="entry name" value="Antithrombin, subunit I, domain 2"/>
    <property type="match status" value="1"/>
</dbReference>
<dbReference type="SUPFAM" id="SSF56574">
    <property type="entry name" value="Serpins"/>
    <property type="match status" value="1"/>
</dbReference>
<reference evidence="2 3" key="1">
    <citation type="journal article" date="2022" name="bioRxiv">
        <title>Genomics of Preaxostyla Flagellates Illuminates Evolutionary Transitions and the Path Towards Mitochondrial Loss.</title>
        <authorList>
            <person name="Novak L.V.F."/>
            <person name="Treitli S.C."/>
            <person name="Pyrih J."/>
            <person name="Halakuc P."/>
            <person name="Pipaliya S.V."/>
            <person name="Vacek V."/>
            <person name="Brzon O."/>
            <person name="Soukal P."/>
            <person name="Eme L."/>
            <person name="Dacks J.B."/>
            <person name="Karnkowska A."/>
            <person name="Elias M."/>
            <person name="Hampl V."/>
        </authorList>
    </citation>
    <scope>NUCLEOTIDE SEQUENCE [LARGE SCALE GENOMIC DNA]</scope>
    <source>
        <strain evidence="2">NAU3</strain>
        <tissue evidence="2">Gut</tissue>
    </source>
</reference>
<protein>
    <recommendedName>
        <fullName evidence="1">Serpin domain-containing protein</fullName>
    </recommendedName>
</protein>
<accession>A0ABQ9YBS0</accession>
<dbReference type="InterPro" id="IPR042178">
    <property type="entry name" value="Serpin_sf_1"/>
</dbReference>
<dbReference type="InterPro" id="IPR036186">
    <property type="entry name" value="Serpin_sf"/>
</dbReference>
<evidence type="ECO:0000259" key="1">
    <source>
        <dbReference type="Pfam" id="PF00079"/>
    </source>
</evidence>
<dbReference type="Gene3D" id="2.30.39.10">
    <property type="entry name" value="Alpha-1-antitrypsin, domain 1"/>
    <property type="match status" value="1"/>
</dbReference>
<dbReference type="InterPro" id="IPR023796">
    <property type="entry name" value="Serpin_dom"/>
</dbReference>
<sequence length="139" mass="15209">MGVAFSDAAEFPRISPQPLKIDQLIHKTVVKVAENGVEGAAATAVMMGLLMMPPPEAPVPQLVFDRPLIVALADKRNDLVFFERLVTSLALFRSLPSLLLALMHPSKISSLLERLQCDDEDIIVDTLRELQKVASGVYS</sequence>
<dbReference type="Pfam" id="PF00079">
    <property type="entry name" value="Serpin"/>
    <property type="match status" value="1"/>
</dbReference>
<proteinExistence type="predicted"/>